<evidence type="ECO:0000313" key="2">
    <source>
        <dbReference type="Proteomes" id="UP000825123"/>
    </source>
</evidence>
<dbReference type="KEGG" id="csty:KN1_18820"/>
<dbReference type="GeneID" id="66163610"/>
<accession>A0A8D5U6K1</accession>
<organism evidence="1 2">
    <name type="scientific">Stygiolobus caldivivus</name>
    <dbReference type="NCBI Taxonomy" id="2824673"/>
    <lineage>
        <taxon>Archaea</taxon>
        <taxon>Thermoproteota</taxon>
        <taxon>Thermoprotei</taxon>
        <taxon>Sulfolobales</taxon>
        <taxon>Sulfolobaceae</taxon>
        <taxon>Stygiolobus</taxon>
    </lineage>
</organism>
<dbReference type="RefSeq" id="WP_221287277.1">
    <property type="nucleotide sequence ID" value="NZ_AP024597.1"/>
</dbReference>
<protein>
    <submittedName>
        <fullName evidence="1">Uncharacterized protein</fullName>
    </submittedName>
</protein>
<keyword evidence="2" id="KW-1185">Reference proteome</keyword>
<sequence>MVVRIIIKVFKIINSSIDFKSLIGYDGKCVSQVLSYIPPDIEIIHACELFHYLLTKDKINKKFKSPSLLFLLLLTHEKNIKDATSRARLENEKAEALYQIVCCNNDQDNLILYQKGLTNEDRIALSKNAIHSMEWLS</sequence>
<gene>
    <name evidence="1" type="ORF">KN1_18820</name>
</gene>
<dbReference type="AlphaFoldDB" id="A0A8D5U6K1"/>
<evidence type="ECO:0000313" key="1">
    <source>
        <dbReference type="EMBL" id="BCU70585.1"/>
    </source>
</evidence>
<dbReference type="Proteomes" id="UP000825123">
    <property type="component" value="Chromosome"/>
</dbReference>
<dbReference type="EMBL" id="AP024597">
    <property type="protein sequence ID" value="BCU70585.1"/>
    <property type="molecule type" value="Genomic_DNA"/>
</dbReference>
<reference evidence="1 2" key="1">
    <citation type="submission" date="2021-04" db="EMBL/GenBank/DDBJ databases">
        <title>Complete genome sequence of Stygiolobus sp. KN-1.</title>
        <authorList>
            <person name="Nakamura K."/>
            <person name="Sakai H."/>
            <person name="Kurosawa N."/>
        </authorList>
    </citation>
    <scope>NUCLEOTIDE SEQUENCE [LARGE SCALE GENOMIC DNA]</scope>
    <source>
        <strain evidence="1 2">KN-1</strain>
    </source>
</reference>
<name>A0A8D5U6K1_9CREN</name>
<proteinExistence type="predicted"/>